<feature type="transmembrane region" description="Helical" evidence="2">
    <location>
        <begin position="12"/>
        <end position="28"/>
    </location>
</feature>
<gene>
    <name evidence="3" type="ORF">VBRA1451_LOCUS5919</name>
</gene>
<keyword evidence="2" id="KW-0812">Transmembrane</keyword>
<evidence type="ECO:0000313" key="3">
    <source>
        <dbReference type="EMBL" id="CAD9050857.1"/>
    </source>
</evidence>
<organism evidence="3">
    <name type="scientific">Vitrella brassicaformis</name>
    <dbReference type="NCBI Taxonomy" id="1169539"/>
    <lineage>
        <taxon>Eukaryota</taxon>
        <taxon>Sar</taxon>
        <taxon>Alveolata</taxon>
        <taxon>Colpodellida</taxon>
        <taxon>Vitrellaceae</taxon>
        <taxon>Vitrella</taxon>
    </lineage>
</organism>
<name>A0A7S1JQ27_9ALVE</name>
<dbReference type="AlphaFoldDB" id="A0A7S1JQ27"/>
<sequence>MVYLRSLPSSLPGRLLVAYMAALAVLAMRPTRTGEESIDSGASAVGGEHKHKVIHRHDSSAVPSFGNAILERPRTNTTDGRDAHGKRLFSGLDAEPHGNTSDPTSRPLAGGVGPEDDQGPPPTNVSPTDDVTVNNTTCGYPNGTATEGSWTKLECWDSFYLIGIAVFGILLVVLTGVGLLYTDFTSLGRGGPPRSEEQAR</sequence>
<feature type="transmembrane region" description="Helical" evidence="2">
    <location>
        <begin position="159"/>
        <end position="181"/>
    </location>
</feature>
<reference evidence="3" key="1">
    <citation type="submission" date="2021-01" db="EMBL/GenBank/DDBJ databases">
        <authorList>
            <person name="Corre E."/>
            <person name="Pelletier E."/>
            <person name="Niang G."/>
            <person name="Scheremetjew M."/>
            <person name="Finn R."/>
            <person name="Kale V."/>
            <person name="Holt S."/>
            <person name="Cochrane G."/>
            <person name="Meng A."/>
            <person name="Brown T."/>
            <person name="Cohen L."/>
        </authorList>
    </citation>
    <scope>NUCLEOTIDE SEQUENCE</scope>
    <source>
        <strain evidence="3">CCMP3346</strain>
    </source>
</reference>
<feature type="region of interest" description="Disordered" evidence="1">
    <location>
        <begin position="66"/>
        <end position="136"/>
    </location>
</feature>
<proteinExistence type="predicted"/>
<accession>A0A7S1JQ27</accession>
<evidence type="ECO:0000256" key="1">
    <source>
        <dbReference type="SAM" id="MobiDB-lite"/>
    </source>
</evidence>
<protein>
    <submittedName>
        <fullName evidence="3">Uncharacterized protein</fullName>
    </submittedName>
</protein>
<evidence type="ECO:0000256" key="2">
    <source>
        <dbReference type="SAM" id="Phobius"/>
    </source>
</evidence>
<feature type="compositionally biased region" description="Basic and acidic residues" evidence="1">
    <location>
        <begin position="71"/>
        <end position="85"/>
    </location>
</feature>
<feature type="compositionally biased region" description="Polar residues" evidence="1">
    <location>
        <begin position="125"/>
        <end position="136"/>
    </location>
</feature>
<keyword evidence="2" id="KW-1133">Transmembrane helix</keyword>
<dbReference type="EMBL" id="HBGB01010429">
    <property type="protein sequence ID" value="CAD9050857.1"/>
    <property type="molecule type" value="Transcribed_RNA"/>
</dbReference>
<keyword evidence="2" id="KW-0472">Membrane</keyword>